<dbReference type="PANTHER" id="PTHR22911:SF6">
    <property type="entry name" value="SOLUTE CARRIER FAMILY 35 MEMBER G1"/>
    <property type="match status" value="1"/>
</dbReference>
<evidence type="ECO:0000313" key="8">
    <source>
        <dbReference type="EMBL" id="AXX99314.1"/>
    </source>
</evidence>
<evidence type="ECO:0000259" key="7">
    <source>
        <dbReference type="Pfam" id="PF00892"/>
    </source>
</evidence>
<evidence type="ECO:0000256" key="2">
    <source>
        <dbReference type="ARBA" id="ARBA00009853"/>
    </source>
</evidence>
<dbReference type="GO" id="GO:0016020">
    <property type="term" value="C:membrane"/>
    <property type="evidence" value="ECO:0007669"/>
    <property type="project" value="UniProtKB-SubCell"/>
</dbReference>
<feature type="transmembrane region" description="Helical" evidence="6">
    <location>
        <begin position="12"/>
        <end position="28"/>
    </location>
</feature>
<evidence type="ECO:0000256" key="6">
    <source>
        <dbReference type="SAM" id="Phobius"/>
    </source>
</evidence>
<feature type="transmembrane region" description="Helical" evidence="6">
    <location>
        <begin position="79"/>
        <end position="99"/>
    </location>
</feature>
<feature type="transmembrane region" description="Helical" evidence="6">
    <location>
        <begin position="216"/>
        <end position="234"/>
    </location>
</feature>
<proteinExistence type="inferred from homology"/>
<protein>
    <submittedName>
        <fullName evidence="8">DMT family transporter</fullName>
    </submittedName>
</protein>
<comment type="similarity">
    <text evidence="2">Belongs to the drug/metabolite transporter (DMT) superfamily. 10 TMS drug/metabolite exporter (DME) (TC 2.A.7.3) family.</text>
</comment>
<dbReference type="Proteomes" id="UP000261704">
    <property type="component" value="Chromosome"/>
</dbReference>
<dbReference type="OrthoDB" id="9812899at2"/>
<sequence length="293" mass="31776">MTHTLTTGRSTAITGAVWMMAAGLLFAIDNTLVQMLTMQQGQAPATVAFWQYAIALLFSLPWVVMRLRTGVFSKRWPMHIFRVALAAAGVQMWVAGLAYVPIWQAIALIMTSPFFVTIGARLMLGENVGMERWAAVFVGFVGGMIILSPWSDAFGWAALLPVGASFLWAMSSLVTKVLTRTETPDSLTLYLLILLTPINAVLAVKSGFILTTTDSMWLIVATGVLTAAANYTLVKAYSVADAAYLQPFDHVKLPFNVLLGWAVFGFLPAGAMWIGTFLIVGASLYLLGREARG</sequence>
<dbReference type="PANTHER" id="PTHR22911">
    <property type="entry name" value="ACYL-MALONYL CONDENSING ENZYME-RELATED"/>
    <property type="match status" value="1"/>
</dbReference>
<keyword evidence="5 6" id="KW-0472">Membrane</keyword>
<feature type="transmembrane region" description="Helical" evidence="6">
    <location>
        <begin position="187"/>
        <end position="210"/>
    </location>
</feature>
<name>A0A347UKD6_9RHOB</name>
<feature type="transmembrane region" description="Helical" evidence="6">
    <location>
        <begin position="133"/>
        <end position="150"/>
    </location>
</feature>
<gene>
    <name evidence="8" type="ORF">BAR1_16065</name>
</gene>
<feature type="transmembrane region" description="Helical" evidence="6">
    <location>
        <begin position="48"/>
        <end position="67"/>
    </location>
</feature>
<keyword evidence="4 6" id="KW-1133">Transmembrane helix</keyword>
<reference evidence="8 9" key="1">
    <citation type="submission" date="2018-09" db="EMBL/GenBank/DDBJ databases">
        <title>Profundibacter amoris BAR1 gen. nov., sp. nov., a new member of the Roseobacter clade isolated at Lokis Castle Vent Field on the Arctic Mid-Oceanic Ridge.</title>
        <authorList>
            <person name="Le Moine Bauer S."/>
            <person name="Sjoeberg A.G."/>
            <person name="L'Haridon S."/>
            <person name="Stokke R."/>
            <person name="Roalkvam I."/>
            <person name="Steen I.H."/>
            <person name="Dahle H."/>
        </authorList>
    </citation>
    <scope>NUCLEOTIDE SEQUENCE [LARGE SCALE GENOMIC DNA]</scope>
    <source>
        <strain evidence="8 9">BAR1</strain>
    </source>
</reference>
<organism evidence="8 9">
    <name type="scientific">Profundibacter amoris</name>
    <dbReference type="NCBI Taxonomy" id="2171755"/>
    <lineage>
        <taxon>Bacteria</taxon>
        <taxon>Pseudomonadati</taxon>
        <taxon>Pseudomonadota</taxon>
        <taxon>Alphaproteobacteria</taxon>
        <taxon>Rhodobacterales</taxon>
        <taxon>Paracoccaceae</taxon>
        <taxon>Profundibacter</taxon>
    </lineage>
</organism>
<comment type="subcellular location">
    <subcellularLocation>
        <location evidence="1">Membrane</location>
        <topology evidence="1">Multi-pass membrane protein</topology>
    </subcellularLocation>
</comment>
<dbReference type="AlphaFoldDB" id="A0A347UKD6"/>
<evidence type="ECO:0000256" key="5">
    <source>
        <dbReference type="ARBA" id="ARBA00023136"/>
    </source>
</evidence>
<accession>A0A347UKD6</accession>
<keyword evidence="9" id="KW-1185">Reference proteome</keyword>
<feature type="domain" description="EamA" evidence="7">
    <location>
        <begin position="14"/>
        <end position="147"/>
    </location>
</feature>
<feature type="transmembrane region" description="Helical" evidence="6">
    <location>
        <begin position="105"/>
        <end position="124"/>
    </location>
</feature>
<feature type="transmembrane region" description="Helical" evidence="6">
    <location>
        <begin position="156"/>
        <end position="175"/>
    </location>
</feature>
<evidence type="ECO:0000313" key="9">
    <source>
        <dbReference type="Proteomes" id="UP000261704"/>
    </source>
</evidence>
<evidence type="ECO:0000256" key="1">
    <source>
        <dbReference type="ARBA" id="ARBA00004141"/>
    </source>
</evidence>
<dbReference type="Pfam" id="PF00892">
    <property type="entry name" value="EamA"/>
    <property type="match status" value="1"/>
</dbReference>
<dbReference type="KEGG" id="pamo:BAR1_16065"/>
<keyword evidence="3 6" id="KW-0812">Transmembrane</keyword>
<evidence type="ECO:0000256" key="4">
    <source>
        <dbReference type="ARBA" id="ARBA00022989"/>
    </source>
</evidence>
<dbReference type="InterPro" id="IPR000620">
    <property type="entry name" value="EamA_dom"/>
</dbReference>
<dbReference type="EMBL" id="CP032125">
    <property type="protein sequence ID" value="AXX99314.1"/>
    <property type="molecule type" value="Genomic_DNA"/>
</dbReference>
<dbReference type="SUPFAM" id="SSF103481">
    <property type="entry name" value="Multidrug resistance efflux transporter EmrE"/>
    <property type="match status" value="2"/>
</dbReference>
<dbReference type="RefSeq" id="WP_118943966.1">
    <property type="nucleotide sequence ID" value="NZ_CP032125.1"/>
</dbReference>
<evidence type="ECO:0000256" key="3">
    <source>
        <dbReference type="ARBA" id="ARBA00022692"/>
    </source>
</evidence>
<dbReference type="InterPro" id="IPR037185">
    <property type="entry name" value="EmrE-like"/>
</dbReference>
<feature type="transmembrane region" description="Helical" evidence="6">
    <location>
        <begin position="255"/>
        <end position="287"/>
    </location>
</feature>